<dbReference type="AlphaFoldDB" id="A0A382UI80"/>
<dbReference type="EMBL" id="UINC01144424">
    <property type="protein sequence ID" value="SVD33920.1"/>
    <property type="molecule type" value="Genomic_DNA"/>
</dbReference>
<evidence type="ECO:0000313" key="1">
    <source>
        <dbReference type="EMBL" id="SVD33920.1"/>
    </source>
</evidence>
<name>A0A382UI80_9ZZZZ</name>
<feature type="non-terminal residue" evidence="1">
    <location>
        <position position="1"/>
    </location>
</feature>
<organism evidence="1">
    <name type="scientific">marine metagenome</name>
    <dbReference type="NCBI Taxonomy" id="408172"/>
    <lineage>
        <taxon>unclassified sequences</taxon>
        <taxon>metagenomes</taxon>
        <taxon>ecological metagenomes</taxon>
    </lineage>
</organism>
<proteinExistence type="predicted"/>
<sequence length="24" mass="2599">SVEIAGKIIEKIGPILATKYIEVN</sequence>
<protein>
    <submittedName>
        <fullName evidence="1">Uncharacterized protein</fullName>
    </submittedName>
</protein>
<reference evidence="1" key="1">
    <citation type="submission" date="2018-05" db="EMBL/GenBank/DDBJ databases">
        <authorList>
            <person name="Lanie J.A."/>
            <person name="Ng W.-L."/>
            <person name="Kazmierczak K.M."/>
            <person name="Andrzejewski T.M."/>
            <person name="Davidsen T.M."/>
            <person name="Wayne K.J."/>
            <person name="Tettelin H."/>
            <person name="Glass J.I."/>
            <person name="Rusch D."/>
            <person name="Podicherti R."/>
            <person name="Tsui H.-C.T."/>
            <person name="Winkler M.E."/>
        </authorList>
    </citation>
    <scope>NUCLEOTIDE SEQUENCE</scope>
</reference>
<gene>
    <name evidence="1" type="ORF">METZ01_LOCUS386774</name>
</gene>
<accession>A0A382UI80</accession>